<sequence>MKDEMGEEEEEEKETSALTRINKNCSCDSEPRRKCGCECRGRERMGEREGQRKRGRERRGCEGLACLGEPTPFVRLLSIKVSNSPPNCKANIGSSSPLILMTVFPPRLGLHDPRPTSERNLGKQYQFLHRLLQCLHFHLRQRTQTPRFL</sequence>
<dbReference type="Proteomes" id="UP000324222">
    <property type="component" value="Unassembled WGS sequence"/>
</dbReference>
<gene>
    <name evidence="1" type="ORF">E2C01_041257</name>
</gene>
<dbReference type="AlphaFoldDB" id="A0A5B7FRF8"/>
<reference evidence="1 2" key="1">
    <citation type="submission" date="2019-05" db="EMBL/GenBank/DDBJ databases">
        <title>Another draft genome of Portunus trituberculatus and its Hox gene families provides insights of decapod evolution.</title>
        <authorList>
            <person name="Jeong J.-H."/>
            <person name="Song I."/>
            <person name="Kim S."/>
            <person name="Choi T."/>
            <person name="Kim D."/>
            <person name="Ryu S."/>
            <person name="Kim W."/>
        </authorList>
    </citation>
    <scope>NUCLEOTIDE SEQUENCE [LARGE SCALE GENOMIC DNA]</scope>
    <source>
        <tissue evidence="1">Muscle</tissue>
    </source>
</reference>
<evidence type="ECO:0000313" key="2">
    <source>
        <dbReference type="Proteomes" id="UP000324222"/>
    </source>
</evidence>
<proteinExistence type="predicted"/>
<protein>
    <submittedName>
        <fullName evidence="1">Uncharacterized protein</fullName>
    </submittedName>
</protein>
<evidence type="ECO:0000313" key="1">
    <source>
        <dbReference type="EMBL" id="MPC47508.1"/>
    </source>
</evidence>
<keyword evidence="2" id="KW-1185">Reference proteome</keyword>
<accession>A0A5B7FRF8</accession>
<organism evidence="1 2">
    <name type="scientific">Portunus trituberculatus</name>
    <name type="common">Swimming crab</name>
    <name type="synonym">Neptunus trituberculatus</name>
    <dbReference type="NCBI Taxonomy" id="210409"/>
    <lineage>
        <taxon>Eukaryota</taxon>
        <taxon>Metazoa</taxon>
        <taxon>Ecdysozoa</taxon>
        <taxon>Arthropoda</taxon>
        <taxon>Crustacea</taxon>
        <taxon>Multicrustacea</taxon>
        <taxon>Malacostraca</taxon>
        <taxon>Eumalacostraca</taxon>
        <taxon>Eucarida</taxon>
        <taxon>Decapoda</taxon>
        <taxon>Pleocyemata</taxon>
        <taxon>Brachyura</taxon>
        <taxon>Eubrachyura</taxon>
        <taxon>Portunoidea</taxon>
        <taxon>Portunidae</taxon>
        <taxon>Portuninae</taxon>
        <taxon>Portunus</taxon>
    </lineage>
</organism>
<comment type="caution">
    <text evidence="1">The sequence shown here is derived from an EMBL/GenBank/DDBJ whole genome shotgun (WGS) entry which is preliminary data.</text>
</comment>
<name>A0A5B7FRF8_PORTR</name>
<dbReference type="EMBL" id="VSRR010007777">
    <property type="protein sequence ID" value="MPC47508.1"/>
    <property type="molecule type" value="Genomic_DNA"/>
</dbReference>